<comment type="caution">
    <text evidence="2">The sequence shown here is derived from an EMBL/GenBank/DDBJ whole genome shotgun (WGS) entry which is preliminary data.</text>
</comment>
<keyword evidence="3" id="KW-1185">Reference proteome</keyword>
<name>A0A7Y6NPG6_9BURK</name>
<evidence type="ECO:0000313" key="3">
    <source>
        <dbReference type="Proteomes" id="UP000529637"/>
    </source>
</evidence>
<organism evidence="2 3">
    <name type="scientific">Piscinibacter koreensis</name>
    <dbReference type="NCBI Taxonomy" id="2742824"/>
    <lineage>
        <taxon>Bacteria</taxon>
        <taxon>Pseudomonadati</taxon>
        <taxon>Pseudomonadota</taxon>
        <taxon>Betaproteobacteria</taxon>
        <taxon>Burkholderiales</taxon>
        <taxon>Sphaerotilaceae</taxon>
        <taxon>Piscinibacter</taxon>
    </lineage>
</organism>
<dbReference type="EMBL" id="JABWMJ010000006">
    <property type="protein sequence ID" value="NUZ06881.1"/>
    <property type="molecule type" value="Genomic_DNA"/>
</dbReference>
<evidence type="ECO:0000313" key="2">
    <source>
        <dbReference type="EMBL" id="NUZ06881.1"/>
    </source>
</evidence>
<gene>
    <name evidence="2" type="ORF">HQN59_14040</name>
</gene>
<reference evidence="2 3" key="1">
    <citation type="submission" date="2020-06" db="EMBL/GenBank/DDBJ databases">
        <title>Schlegella sp. ID0723 isolated from air conditioner.</title>
        <authorList>
            <person name="Kim D.Y."/>
            <person name="Kim D.-U."/>
        </authorList>
    </citation>
    <scope>NUCLEOTIDE SEQUENCE [LARGE SCALE GENOMIC DNA]</scope>
    <source>
        <strain evidence="2 3">ID0723</strain>
    </source>
</reference>
<sequence>MRPVTTAILRLGLAGSVANAPDTSVLLRRTRSVPLLPLSGSTAISALPPVTWSARDDSTCTVGSFESPPPPHDASAPSISVQAAARPARIEIVFMGSCLLALGCCARSGAPASAGQVERAAQVANRAPRRLGDFPG</sequence>
<accession>A0A7Y6NPG6</accession>
<dbReference type="Proteomes" id="UP000529637">
    <property type="component" value="Unassembled WGS sequence"/>
</dbReference>
<protein>
    <submittedName>
        <fullName evidence="2">Uncharacterized protein</fullName>
    </submittedName>
</protein>
<feature type="region of interest" description="Disordered" evidence="1">
    <location>
        <begin position="58"/>
        <end position="78"/>
    </location>
</feature>
<dbReference type="AlphaFoldDB" id="A0A7Y6NPG6"/>
<proteinExistence type="predicted"/>
<evidence type="ECO:0000256" key="1">
    <source>
        <dbReference type="SAM" id="MobiDB-lite"/>
    </source>
</evidence>